<evidence type="ECO:0000313" key="2">
    <source>
        <dbReference type="EMBL" id="MBF6354126.1"/>
    </source>
</evidence>
<dbReference type="InterPro" id="IPR021224">
    <property type="entry name" value="DUF2690"/>
</dbReference>
<gene>
    <name evidence="2" type="ORF">IU449_06140</name>
</gene>
<sequence length="174" mass="19123">MGTLRTVRRVLVAMTATLGLAFGATIAVSGTATAEPVNCYGDYCSGQDPRTSGCGADAYTTVTTETEVGRLDVRWSPTCKTNWARWVRYPRGWTMSQIPMVMRAVQDTGYEQVFVFQDGIGGDSYPDHPEWTTFWTPMIYSPVHKVRAEMQFQCTGVGDCLISGVEGPLVTAWS</sequence>
<protein>
    <submittedName>
        <fullName evidence="2">DUF2690 domain-containing protein</fullName>
    </submittedName>
</protein>
<proteinExistence type="predicted"/>
<reference evidence="2 3" key="1">
    <citation type="submission" date="2020-10" db="EMBL/GenBank/DDBJ databases">
        <title>Identification of Nocardia species via Next-generation sequencing and recognition of intraspecies genetic diversity.</title>
        <authorList>
            <person name="Li P."/>
            <person name="Li P."/>
            <person name="Lu B."/>
        </authorList>
    </citation>
    <scope>NUCLEOTIDE SEQUENCE [LARGE SCALE GENOMIC DNA]</scope>
    <source>
        <strain evidence="2 3">BJ06-0143</strain>
    </source>
</reference>
<evidence type="ECO:0000313" key="3">
    <source>
        <dbReference type="Proteomes" id="UP000707731"/>
    </source>
</evidence>
<dbReference type="Proteomes" id="UP000707731">
    <property type="component" value="Unassembled WGS sequence"/>
</dbReference>
<dbReference type="RefSeq" id="WP_195000934.1">
    <property type="nucleotide sequence ID" value="NZ_JADLQN010000001.1"/>
</dbReference>
<evidence type="ECO:0000256" key="1">
    <source>
        <dbReference type="SAM" id="SignalP"/>
    </source>
</evidence>
<keyword evidence="3" id="KW-1185">Reference proteome</keyword>
<organism evidence="2 3">
    <name type="scientific">Nocardia higoensis</name>
    <dbReference type="NCBI Taxonomy" id="228599"/>
    <lineage>
        <taxon>Bacteria</taxon>
        <taxon>Bacillati</taxon>
        <taxon>Actinomycetota</taxon>
        <taxon>Actinomycetes</taxon>
        <taxon>Mycobacteriales</taxon>
        <taxon>Nocardiaceae</taxon>
        <taxon>Nocardia</taxon>
    </lineage>
</organism>
<accession>A0ABS0D6L3</accession>
<dbReference type="Pfam" id="PF10901">
    <property type="entry name" value="DUF2690"/>
    <property type="match status" value="1"/>
</dbReference>
<dbReference type="EMBL" id="JADLQN010000001">
    <property type="protein sequence ID" value="MBF6354126.1"/>
    <property type="molecule type" value="Genomic_DNA"/>
</dbReference>
<name>A0ABS0D6L3_9NOCA</name>
<feature type="chain" id="PRO_5045485686" evidence="1">
    <location>
        <begin position="35"/>
        <end position="174"/>
    </location>
</feature>
<comment type="caution">
    <text evidence="2">The sequence shown here is derived from an EMBL/GenBank/DDBJ whole genome shotgun (WGS) entry which is preliminary data.</text>
</comment>
<feature type="signal peptide" evidence="1">
    <location>
        <begin position="1"/>
        <end position="34"/>
    </location>
</feature>
<keyword evidence="1" id="KW-0732">Signal</keyword>